<keyword evidence="2" id="KW-1185">Reference proteome</keyword>
<evidence type="ECO:0000313" key="1">
    <source>
        <dbReference type="EMBL" id="ASW00128.1"/>
    </source>
</evidence>
<dbReference type="KEGG" id="parb:CJU94_19425"/>
<dbReference type="Proteomes" id="UP000215158">
    <property type="component" value="Chromosome 1"/>
</dbReference>
<reference evidence="1 2" key="1">
    <citation type="submission" date="2017-08" db="EMBL/GenBank/DDBJ databases">
        <title>Identification and genetic characteristics of simultaneous BTEX- and naphthalene-degrading Paraburkholderia sp. BN5 isolated from petroleum-contaminated soil.</title>
        <authorList>
            <person name="Lee Y."/>
            <person name="Jeon C.O."/>
        </authorList>
    </citation>
    <scope>NUCLEOTIDE SEQUENCE [LARGE SCALE GENOMIC DNA]</scope>
    <source>
        <strain evidence="1 2">BN5</strain>
    </source>
</reference>
<protein>
    <submittedName>
        <fullName evidence="1">Uncharacterized protein</fullName>
    </submittedName>
</protein>
<dbReference type="EMBL" id="CP022989">
    <property type="protein sequence ID" value="ASW00128.1"/>
    <property type="molecule type" value="Genomic_DNA"/>
</dbReference>
<organism evidence="1 2">
    <name type="scientific">Paraburkholderia aromaticivorans</name>
    <dbReference type="NCBI Taxonomy" id="2026199"/>
    <lineage>
        <taxon>Bacteria</taxon>
        <taxon>Pseudomonadati</taxon>
        <taxon>Pseudomonadota</taxon>
        <taxon>Betaproteobacteria</taxon>
        <taxon>Burkholderiales</taxon>
        <taxon>Burkholderiaceae</taxon>
        <taxon>Paraburkholderia</taxon>
    </lineage>
</organism>
<dbReference type="AlphaFoldDB" id="A0A248VM46"/>
<sequence length="63" mass="7184">MVMYAVFNDEAKTTIAGLYDCPQSDDWAPYQDEVTAADPRYKLFYDGLLPQYREMIPSPVASD</sequence>
<proteinExistence type="predicted"/>
<evidence type="ECO:0000313" key="2">
    <source>
        <dbReference type="Proteomes" id="UP000215158"/>
    </source>
</evidence>
<gene>
    <name evidence="1" type="ORF">CJU94_19425</name>
</gene>
<accession>A0A248VM46</accession>
<name>A0A248VM46_9BURK</name>